<keyword evidence="1" id="KW-1133">Transmembrane helix</keyword>
<evidence type="ECO:0000256" key="1">
    <source>
        <dbReference type="SAM" id="Phobius"/>
    </source>
</evidence>
<feature type="transmembrane region" description="Helical" evidence="1">
    <location>
        <begin position="29"/>
        <end position="46"/>
    </location>
</feature>
<keyword evidence="1" id="KW-0472">Membrane</keyword>
<evidence type="ECO:0000313" key="3">
    <source>
        <dbReference type="EMBL" id="PMC61232.1"/>
    </source>
</evidence>
<dbReference type="Proteomes" id="UP000235363">
    <property type="component" value="Unassembled WGS sequence"/>
</dbReference>
<reference evidence="2 5" key="2">
    <citation type="journal article" date="2024" name="Fungal Genet. Biol.">
        <title>The porcine skin microbiome exhibits broad fungal antagonism.</title>
        <authorList>
            <person name="De La Cruz K.F."/>
            <person name="Townsend E.C."/>
            <person name="Alex Cheong J.Z."/>
            <person name="Salamzade R."/>
            <person name="Liu A."/>
            <person name="Sandstrom S."/>
            <person name="Davila E."/>
            <person name="Huang L."/>
            <person name="Xu K.H."/>
            <person name="Wu S.Y."/>
            <person name="Meudt J.J."/>
            <person name="Shanmuganayagam D."/>
            <person name="Gibson A.L.F."/>
            <person name="Kalan L.R."/>
        </authorList>
    </citation>
    <scope>NUCLEOTIDE SEQUENCE [LARGE SCALE GENOMIC DNA]</scope>
    <source>
        <strain evidence="2 5">LK2569</strain>
    </source>
</reference>
<dbReference type="Proteomes" id="UP001558353">
    <property type="component" value="Unassembled WGS sequence"/>
</dbReference>
<comment type="caution">
    <text evidence="3">The sequence shown here is derived from an EMBL/GenBank/DDBJ whole genome shotgun (WGS) entry which is preliminary data.</text>
</comment>
<dbReference type="RefSeq" id="WP_102214654.1">
    <property type="nucleotide sequence ID" value="NZ_JAPJOC010000069.1"/>
</dbReference>
<proteinExistence type="predicted"/>
<dbReference type="EMBL" id="JAYWMA010000001">
    <property type="protein sequence ID" value="MEX3527737.1"/>
    <property type="molecule type" value="Genomic_DNA"/>
</dbReference>
<sequence>MSPMSSLQPYHSNPIQQRKDAVRRYSRNAVVWTGGGVVAGVAIGLLASSLSLFIILTVIGVAGGFINWQKVQKIVNHRDNA</sequence>
<evidence type="ECO:0000313" key="5">
    <source>
        <dbReference type="Proteomes" id="UP001558353"/>
    </source>
</evidence>
<name>A0A2N6SVY7_9CORY</name>
<keyword evidence="5" id="KW-1185">Reference proteome</keyword>
<evidence type="ECO:0000313" key="2">
    <source>
        <dbReference type="EMBL" id="MEX3527737.1"/>
    </source>
</evidence>
<dbReference type="STRING" id="1725.WU86_04300"/>
<reference evidence="2" key="3">
    <citation type="submission" date="2024-01" db="EMBL/GenBank/DDBJ databases">
        <authorList>
            <person name="De La Cruz K.F."/>
            <person name="Townsend E.C."/>
            <person name="Salamzade R."/>
            <person name="Kalan L.R."/>
        </authorList>
    </citation>
    <scope>NUCLEOTIDE SEQUENCE</scope>
    <source>
        <strain evidence="2">LK2569</strain>
    </source>
</reference>
<dbReference type="EMBL" id="PNHF01000037">
    <property type="protein sequence ID" value="PMC61232.1"/>
    <property type="molecule type" value="Genomic_DNA"/>
</dbReference>
<feature type="transmembrane region" description="Helical" evidence="1">
    <location>
        <begin position="52"/>
        <end position="68"/>
    </location>
</feature>
<evidence type="ECO:0000313" key="4">
    <source>
        <dbReference type="Proteomes" id="UP000235363"/>
    </source>
</evidence>
<protein>
    <submittedName>
        <fullName evidence="3">Uncharacterized protein</fullName>
    </submittedName>
</protein>
<reference evidence="3 4" key="1">
    <citation type="submission" date="2017-09" db="EMBL/GenBank/DDBJ databases">
        <title>Bacterial strain isolated from the female urinary microbiota.</title>
        <authorList>
            <person name="Thomas-White K."/>
            <person name="Kumar N."/>
            <person name="Forster S."/>
            <person name="Putonti C."/>
            <person name="Lawley T."/>
            <person name="Wolfe A.J."/>
        </authorList>
    </citation>
    <scope>NUCLEOTIDE SEQUENCE [LARGE SCALE GENOMIC DNA]</scope>
    <source>
        <strain evidence="3 4">UMB0908</strain>
    </source>
</reference>
<gene>
    <name evidence="3" type="ORF">CJ204_12100</name>
    <name evidence="2" type="ORF">VVR64_01445</name>
</gene>
<keyword evidence="1" id="KW-0812">Transmembrane</keyword>
<dbReference type="AlphaFoldDB" id="A0A2N6SVY7"/>
<accession>A0A2N6SVY7</accession>
<organism evidence="3 4">
    <name type="scientific">Corynebacterium xerosis</name>
    <dbReference type="NCBI Taxonomy" id="1725"/>
    <lineage>
        <taxon>Bacteria</taxon>
        <taxon>Bacillati</taxon>
        <taxon>Actinomycetota</taxon>
        <taxon>Actinomycetes</taxon>
        <taxon>Mycobacteriales</taxon>
        <taxon>Corynebacteriaceae</taxon>
        <taxon>Corynebacterium</taxon>
    </lineage>
</organism>